<dbReference type="AlphaFoldDB" id="A0A0G4E5E4"/>
<keyword evidence="1" id="KW-0614">Plasmid</keyword>
<proteinExistence type="predicted"/>
<protein>
    <submittedName>
        <fullName evidence="1">Uncharacterized protein</fullName>
    </submittedName>
</protein>
<dbReference type="EMBL" id="LN713926">
    <property type="protein sequence ID" value="CEK42238.1"/>
    <property type="molecule type" value="Genomic_DNA"/>
</dbReference>
<gene>
    <name evidence="1" type="ORF">PQBR57_0285</name>
</gene>
<geneLocation type="plasmid" evidence="1">
    <name>pQBR57</name>
</geneLocation>
<accession>A0A0G4E5E4</accession>
<sequence length="46" mass="4948">MGVVEAGQEEGSLQVAYLQRYPVAAAVAQQREDKLKSIQRNGIASS</sequence>
<reference evidence="1" key="2">
    <citation type="submission" date="2015-06" db="EMBL/GenBank/DDBJ databases">
        <title>Environmentally co-occuring mercury resistance plasmids are genetically and phenotypically diverse and confer variable context-dependent fitness effects.</title>
        <authorList>
            <person name="Hall J.P.J."/>
            <person name="Harrison E."/>
            <person name="Lilley A.K."/>
            <person name="Paterson S."/>
            <person name="Spiers A.J."/>
            <person name="Brockhurst M.A."/>
        </authorList>
    </citation>
    <scope>NUCLEOTIDE SEQUENCE [LARGE SCALE GENOMIC DNA]</scope>
    <source>
        <strain evidence="1">SBW25</strain>
        <plasmid evidence="1">pQBR57</plasmid>
    </source>
</reference>
<evidence type="ECO:0000313" key="1">
    <source>
        <dbReference type="EMBL" id="CEK42238.1"/>
    </source>
</evidence>
<organism evidence="1">
    <name type="scientific">Pseudomonas fluorescens (strain SBW25)</name>
    <dbReference type="NCBI Taxonomy" id="216595"/>
    <lineage>
        <taxon>Bacteria</taxon>
        <taxon>Pseudomonadati</taxon>
        <taxon>Pseudomonadota</taxon>
        <taxon>Gammaproteobacteria</taxon>
        <taxon>Pseudomonadales</taxon>
        <taxon>Pseudomonadaceae</taxon>
        <taxon>Pseudomonas</taxon>
    </lineage>
</organism>
<reference evidence="1" key="1">
    <citation type="submission" date="2014-12" db="EMBL/GenBank/DDBJ databases">
        <authorList>
            <person name="Hall J."/>
        </authorList>
    </citation>
    <scope>NUCLEOTIDE SEQUENCE [LARGE SCALE GENOMIC DNA]</scope>
    <source>
        <strain evidence="1">SBW25</strain>
        <plasmid evidence="1">pQBR57</plasmid>
    </source>
</reference>
<name>A0A0G4E5E4_PSEFS</name>